<organism evidence="2 3">
    <name type="scientific">Popillia japonica</name>
    <name type="common">Japanese beetle</name>
    <dbReference type="NCBI Taxonomy" id="7064"/>
    <lineage>
        <taxon>Eukaryota</taxon>
        <taxon>Metazoa</taxon>
        <taxon>Ecdysozoa</taxon>
        <taxon>Arthropoda</taxon>
        <taxon>Hexapoda</taxon>
        <taxon>Insecta</taxon>
        <taxon>Pterygota</taxon>
        <taxon>Neoptera</taxon>
        <taxon>Endopterygota</taxon>
        <taxon>Coleoptera</taxon>
        <taxon>Polyphaga</taxon>
        <taxon>Scarabaeiformia</taxon>
        <taxon>Scarabaeidae</taxon>
        <taxon>Rutelinae</taxon>
        <taxon>Popillia</taxon>
    </lineage>
</organism>
<comment type="similarity">
    <text evidence="1">Belongs to the short-chain dehydrogenases/reductases (SDR) family.</text>
</comment>
<sequence>MTHLPPSTSFGAVRSDSLDFRYASYIAAGRLNGKVAIVTASTDGIGYGIAERLGREGAKVIISSRKQKNVDQALEKLKSHKLDVCGLVCHVANPEDRKRLYDEAIKQYGGINILVSNAAVNPAIGGVLECDESSWDKIFDVNVKSSFMLAKEAVPHLEKQGSGKIVFISSIAGFQPFPLLGAYSQLKAALHYSKLCSPGNRKNQICTSFNSK</sequence>
<dbReference type="PANTHER" id="PTHR43943:SF2">
    <property type="entry name" value="DEHYDROGENASE_REDUCTASE 4"/>
    <property type="match status" value="1"/>
</dbReference>
<dbReference type="PANTHER" id="PTHR43943">
    <property type="entry name" value="DEHYDROGENASE/REDUCTASE (SDR FAMILY) MEMBER 4"/>
    <property type="match status" value="1"/>
</dbReference>
<accession>A0AAW1MBU9</accession>
<evidence type="ECO:0000256" key="1">
    <source>
        <dbReference type="ARBA" id="ARBA00006484"/>
    </source>
</evidence>
<evidence type="ECO:0000313" key="2">
    <source>
        <dbReference type="EMBL" id="KAK9743628.1"/>
    </source>
</evidence>
<dbReference type="SUPFAM" id="SSF51735">
    <property type="entry name" value="NAD(P)-binding Rossmann-fold domains"/>
    <property type="match status" value="1"/>
</dbReference>
<gene>
    <name evidence="2" type="ORF">QE152_g8423</name>
</gene>
<dbReference type="Pfam" id="PF00106">
    <property type="entry name" value="adh_short"/>
    <property type="match status" value="1"/>
</dbReference>
<proteinExistence type="inferred from homology"/>
<name>A0AAW1MBU9_POPJA</name>
<keyword evidence="3" id="KW-1185">Reference proteome</keyword>
<dbReference type="InterPro" id="IPR036291">
    <property type="entry name" value="NAD(P)-bd_dom_sf"/>
</dbReference>
<dbReference type="EMBL" id="JASPKY010000067">
    <property type="protein sequence ID" value="KAK9743628.1"/>
    <property type="molecule type" value="Genomic_DNA"/>
</dbReference>
<dbReference type="Proteomes" id="UP001458880">
    <property type="component" value="Unassembled WGS sequence"/>
</dbReference>
<protein>
    <submittedName>
        <fullName evidence="2">Short chain dehydrogenase</fullName>
    </submittedName>
</protein>
<comment type="caution">
    <text evidence="2">The sequence shown here is derived from an EMBL/GenBank/DDBJ whole genome shotgun (WGS) entry which is preliminary data.</text>
</comment>
<reference evidence="2 3" key="1">
    <citation type="journal article" date="2024" name="BMC Genomics">
        <title>De novo assembly and annotation of Popillia japonica's genome with initial clues to its potential as an invasive pest.</title>
        <authorList>
            <person name="Cucini C."/>
            <person name="Boschi S."/>
            <person name="Funari R."/>
            <person name="Cardaioli E."/>
            <person name="Iannotti N."/>
            <person name="Marturano G."/>
            <person name="Paoli F."/>
            <person name="Bruttini M."/>
            <person name="Carapelli A."/>
            <person name="Frati F."/>
            <person name="Nardi F."/>
        </authorList>
    </citation>
    <scope>NUCLEOTIDE SEQUENCE [LARGE SCALE GENOMIC DNA]</scope>
    <source>
        <strain evidence="2">DMR45628</strain>
    </source>
</reference>
<evidence type="ECO:0000313" key="3">
    <source>
        <dbReference type="Proteomes" id="UP001458880"/>
    </source>
</evidence>
<dbReference type="PRINTS" id="PR00081">
    <property type="entry name" value="GDHRDH"/>
</dbReference>
<dbReference type="GO" id="GO:0004090">
    <property type="term" value="F:carbonyl reductase (NADPH) activity"/>
    <property type="evidence" value="ECO:0007669"/>
    <property type="project" value="TreeGrafter"/>
</dbReference>
<dbReference type="Gene3D" id="3.40.50.720">
    <property type="entry name" value="NAD(P)-binding Rossmann-like Domain"/>
    <property type="match status" value="1"/>
</dbReference>
<dbReference type="AlphaFoldDB" id="A0AAW1MBU9"/>
<dbReference type="InterPro" id="IPR002347">
    <property type="entry name" value="SDR_fam"/>
</dbReference>